<dbReference type="InterPro" id="IPR029044">
    <property type="entry name" value="Nucleotide-diphossugar_trans"/>
</dbReference>
<organism evidence="3 4">
    <name type="scientific">Nocardioides marinquilinus</name>
    <dbReference type="NCBI Taxonomy" id="1210400"/>
    <lineage>
        <taxon>Bacteria</taxon>
        <taxon>Bacillati</taxon>
        <taxon>Actinomycetota</taxon>
        <taxon>Actinomycetes</taxon>
        <taxon>Propionibacteriales</taxon>
        <taxon>Nocardioidaceae</taxon>
        <taxon>Nocardioides</taxon>
    </lineage>
</organism>
<gene>
    <name evidence="3" type="ORF">GCM10023340_14380</name>
</gene>
<dbReference type="SUPFAM" id="SSF53448">
    <property type="entry name" value="Nucleotide-diphospho-sugar transferases"/>
    <property type="match status" value="1"/>
</dbReference>
<protein>
    <submittedName>
        <fullName evidence="3">Glycosyltransferase</fullName>
    </submittedName>
</protein>
<keyword evidence="1" id="KW-0472">Membrane</keyword>
<evidence type="ECO:0000259" key="2">
    <source>
        <dbReference type="Pfam" id="PF00535"/>
    </source>
</evidence>
<feature type="domain" description="Glycosyltransferase 2-like" evidence="2">
    <location>
        <begin position="47"/>
        <end position="163"/>
    </location>
</feature>
<dbReference type="InterPro" id="IPR001173">
    <property type="entry name" value="Glyco_trans_2-like"/>
</dbReference>
<keyword evidence="4" id="KW-1185">Reference proteome</keyword>
<keyword evidence="1" id="KW-1133">Transmembrane helix</keyword>
<dbReference type="EMBL" id="BAABKG010000002">
    <property type="protein sequence ID" value="GAA5145299.1"/>
    <property type="molecule type" value="Genomic_DNA"/>
</dbReference>
<name>A0ABP9PHP2_9ACTN</name>
<sequence length="376" mass="38057">MAVSPGAAVTAAGTALSLASVGLVLDNLRRMRVPRLDAGPTGDTVAVLLPARDEAARVGACVRSLVAAARHHGDAGVVVLDDGSSDGTAALAREAGADEVLAGAPTPAGWAGKPWACAQLAAAADDADVLLFVDADVVLDPAAVSATVHLLRATGLDLVCPYPRQQAGTPSERLVQPLLQWSWLSTLPLGLAERSARPSLGAANGQLLAVDAAAYRRAGGHGAVRDEVLEDLALLRAVKAAGGRGVVADGTHVATCRMYGGAAELRAGYRKSLWAAFGSPAGAAGVVGLLTLTHVVPPVAALAGSRVGALGYAASVAGRALAARRTGGRVLPDVLAHPLAVLAFGGLVADSWVGRRRGRLTWKGRAVPWPARQGRP</sequence>
<dbReference type="PANTHER" id="PTHR43646">
    <property type="entry name" value="GLYCOSYLTRANSFERASE"/>
    <property type="match status" value="1"/>
</dbReference>
<proteinExistence type="predicted"/>
<dbReference type="Gene3D" id="3.90.550.10">
    <property type="entry name" value="Spore Coat Polysaccharide Biosynthesis Protein SpsA, Chain A"/>
    <property type="match status" value="1"/>
</dbReference>
<dbReference type="Pfam" id="PF00535">
    <property type="entry name" value="Glycos_transf_2"/>
    <property type="match status" value="1"/>
</dbReference>
<dbReference type="PANTHER" id="PTHR43646:SF3">
    <property type="entry name" value="SLR1566 PROTEIN"/>
    <property type="match status" value="1"/>
</dbReference>
<reference evidence="4" key="1">
    <citation type="journal article" date="2019" name="Int. J. Syst. Evol. Microbiol.">
        <title>The Global Catalogue of Microorganisms (GCM) 10K type strain sequencing project: providing services to taxonomists for standard genome sequencing and annotation.</title>
        <authorList>
            <consortium name="The Broad Institute Genomics Platform"/>
            <consortium name="The Broad Institute Genome Sequencing Center for Infectious Disease"/>
            <person name="Wu L."/>
            <person name="Ma J."/>
        </authorList>
    </citation>
    <scope>NUCLEOTIDE SEQUENCE [LARGE SCALE GENOMIC DNA]</scope>
    <source>
        <strain evidence="4">JCM 18459</strain>
    </source>
</reference>
<feature type="transmembrane region" description="Helical" evidence="1">
    <location>
        <begin position="334"/>
        <end position="353"/>
    </location>
</feature>
<feature type="transmembrane region" description="Helical" evidence="1">
    <location>
        <begin position="273"/>
        <end position="296"/>
    </location>
</feature>
<evidence type="ECO:0000313" key="3">
    <source>
        <dbReference type="EMBL" id="GAA5145299.1"/>
    </source>
</evidence>
<dbReference type="Proteomes" id="UP001500221">
    <property type="component" value="Unassembled WGS sequence"/>
</dbReference>
<comment type="caution">
    <text evidence="3">The sequence shown here is derived from an EMBL/GenBank/DDBJ whole genome shotgun (WGS) entry which is preliminary data.</text>
</comment>
<keyword evidence="1" id="KW-0812">Transmembrane</keyword>
<dbReference type="RefSeq" id="WP_345456252.1">
    <property type="nucleotide sequence ID" value="NZ_BAABKG010000002.1"/>
</dbReference>
<feature type="transmembrane region" description="Helical" evidence="1">
    <location>
        <begin position="6"/>
        <end position="25"/>
    </location>
</feature>
<evidence type="ECO:0000256" key="1">
    <source>
        <dbReference type="SAM" id="Phobius"/>
    </source>
</evidence>
<evidence type="ECO:0000313" key="4">
    <source>
        <dbReference type="Proteomes" id="UP001500221"/>
    </source>
</evidence>
<accession>A0ABP9PHP2</accession>